<dbReference type="AlphaFoldDB" id="A0A9W8MFE4"/>
<evidence type="ECO:0000256" key="1">
    <source>
        <dbReference type="SAM" id="MobiDB-lite"/>
    </source>
</evidence>
<feature type="compositionally biased region" description="Acidic residues" evidence="1">
    <location>
        <begin position="21"/>
        <end position="38"/>
    </location>
</feature>
<name>A0A9W8MFE4_9AGAR</name>
<accession>A0A9W8MFE4</accession>
<gene>
    <name evidence="2" type="ORF">H1R20_g8523</name>
</gene>
<reference evidence="2" key="1">
    <citation type="submission" date="2022-06" db="EMBL/GenBank/DDBJ databases">
        <title>Genome Sequence of Candolleomyces eurysporus.</title>
        <authorList>
            <person name="Buettner E."/>
        </authorList>
    </citation>
    <scope>NUCLEOTIDE SEQUENCE</scope>
    <source>
        <strain evidence="2">VTCC 930004</strain>
    </source>
</reference>
<protein>
    <submittedName>
        <fullName evidence="2">Uncharacterized protein</fullName>
    </submittedName>
</protein>
<dbReference type="Proteomes" id="UP001140091">
    <property type="component" value="Unassembled WGS sequence"/>
</dbReference>
<dbReference type="OrthoDB" id="10520060at2759"/>
<feature type="non-terminal residue" evidence="2">
    <location>
        <position position="123"/>
    </location>
</feature>
<proteinExistence type="predicted"/>
<organism evidence="2 3">
    <name type="scientific">Candolleomyces eurysporus</name>
    <dbReference type="NCBI Taxonomy" id="2828524"/>
    <lineage>
        <taxon>Eukaryota</taxon>
        <taxon>Fungi</taxon>
        <taxon>Dikarya</taxon>
        <taxon>Basidiomycota</taxon>
        <taxon>Agaricomycotina</taxon>
        <taxon>Agaricomycetes</taxon>
        <taxon>Agaricomycetidae</taxon>
        <taxon>Agaricales</taxon>
        <taxon>Agaricineae</taxon>
        <taxon>Psathyrellaceae</taxon>
        <taxon>Candolleomyces</taxon>
    </lineage>
</organism>
<keyword evidence="3" id="KW-1185">Reference proteome</keyword>
<sequence length="123" mass="12902">MKIQINFISKQKVQSATELTEQTDSEQPESEEASDVDTLDTFSAPAEIPDTLVPGSLGAQCNIPEAFQAGLGGDIPPALQTILCGANIPAAFSIPAIIPYTQAPDNTLGTRVDIPKPLGVLEP</sequence>
<feature type="region of interest" description="Disordered" evidence="1">
    <location>
        <begin position="1"/>
        <end position="44"/>
    </location>
</feature>
<evidence type="ECO:0000313" key="2">
    <source>
        <dbReference type="EMBL" id="KAJ2928596.1"/>
    </source>
</evidence>
<comment type="caution">
    <text evidence="2">The sequence shown here is derived from an EMBL/GenBank/DDBJ whole genome shotgun (WGS) entry which is preliminary data.</text>
</comment>
<feature type="compositionally biased region" description="Polar residues" evidence="1">
    <location>
        <begin position="1"/>
        <end position="20"/>
    </location>
</feature>
<evidence type="ECO:0000313" key="3">
    <source>
        <dbReference type="Proteomes" id="UP001140091"/>
    </source>
</evidence>
<dbReference type="EMBL" id="JANBPK010000922">
    <property type="protein sequence ID" value="KAJ2928596.1"/>
    <property type="molecule type" value="Genomic_DNA"/>
</dbReference>